<evidence type="ECO:0008006" key="4">
    <source>
        <dbReference type="Google" id="ProtNLM"/>
    </source>
</evidence>
<dbReference type="Proteomes" id="UP000594638">
    <property type="component" value="Unassembled WGS sequence"/>
</dbReference>
<proteinExistence type="predicted"/>
<name>A0A8S0VH22_OLEEU</name>
<feature type="signal peptide" evidence="1">
    <location>
        <begin position="1"/>
        <end position="21"/>
    </location>
</feature>
<evidence type="ECO:0000256" key="1">
    <source>
        <dbReference type="SAM" id="SignalP"/>
    </source>
</evidence>
<gene>
    <name evidence="2" type="ORF">OLEA9_A000234</name>
</gene>
<feature type="non-terminal residue" evidence="2">
    <location>
        <position position="88"/>
    </location>
</feature>
<feature type="chain" id="PRO_5035771697" description="Secreted protein" evidence="1">
    <location>
        <begin position="22"/>
        <end position="88"/>
    </location>
</feature>
<reference evidence="2 3" key="1">
    <citation type="submission" date="2019-12" db="EMBL/GenBank/DDBJ databases">
        <authorList>
            <person name="Alioto T."/>
            <person name="Alioto T."/>
            <person name="Gomez Garrido J."/>
        </authorList>
    </citation>
    <scope>NUCLEOTIDE SEQUENCE [LARGE SCALE GENOMIC DNA]</scope>
</reference>
<comment type="caution">
    <text evidence="2">The sequence shown here is derived from an EMBL/GenBank/DDBJ whole genome shotgun (WGS) entry which is preliminary data.</text>
</comment>
<keyword evidence="3" id="KW-1185">Reference proteome</keyword>
<dbReference type="Gramene" id="OE9A000234T1">
    <property type="protein sequence ID" value="OE9A000234C1"/>
    <property type="gene ID" value="OE9A000234"/>
</dbReference>
<accession>A0A8S0VH22</accession>
<dbReference type="AlphaFoldDB" id="A0A8S0VH22"/>
<evidence type="ECO:0000313" key="2">
    <source>
        <dbReference type="EMBL" id="CAA3032052.1"/>
    </source>
</evidence>
<organism evidence="2 3">
    <name type="scientific">Olea europaea subsp. europaea</name>
    <dbReference type="NCBI Taxonomy" id="158383"/>
    <lineage>
        <taxon>Eukaryota</taxon>
        <taxon>Viridiplantae</taxon>
        <taxon>Streptophyta</taxon>
        <taxon>Embryophyta</taxon>
        <taxon>Tracheophyta</taxon>
        <taxon>Spermatophyta</taxon>
        <taxon>Magnoliopsida</taxon>
        <taxon>eudicotyledons</taxon>
        <taxon>Gunneridae</taxon>
        <taxon>Pentapetalae</taxon>
        <taxon>asterids</taxon>
        <taxon>lamiids</taxon>
        <taxon>Lamiales</taxon>
        <taxon>Oleaceae</taxon>
        <taxon>Oleeae</taxon>
        <taxon>Olea</taxon>
    </lineage>
</organism>
<sequence length="88" mass="9400">MELVALMCSLSFSIIDAVARGSVVSSVHKDRNNQGFVCAVTFAWGVSPAFSLHTTVTTRESLLGDTAVHGSIAMIWQDRLQSGAVWCG</sequence>
<keyword evidence="1" id="KW-0732">Signal</keyword>
<evidence type="ECO:0000313" key="3">
    <source>
        <dbReference type="Proteomes" id="UP000594638"/>
    </source>
</evidence>
<dbReference type="EMBL" id="CACTIH010009519">
    <property type="protein sequence ID" value="CAA3032052.1"/>
    <property type="molecule type" value="Genomic_DNA"/>
</dbReference>
<protein>
    <recommendedName>
        <fullName evidence="4">Secreted protein</fullName>
    </recommendedName>
</protein>